<dbReference type="RefSeq" id="WP_307321088.1">
    <property type="nucleotide sequence ID" value="NZ_JAUSUG010000001.1"/>
</dbReference>
<accession>A0ABT9ZQL6</accession>
<sequence>MTAKLYSLYEWNARNFLEEMVHLWNETLSDYFPLNKKLFERNVFHPLYLNLERSSLLIDNDTVVGYLIAKSDPFRVLGGRGSLWISCIVVHPAYQKKGYGSAMIKHALGDKGNVYDKYHIGSDPHHFFPGIPQELTEAQVFFKKHGFNLSGEAYDLHCDITKYHYTSPPLDEEYHVRRLLPKDQGPLFQHLKENYSLRWFEDTKWSLTYEKNISSLIGLFHREKVIGFAHVHTKGDNFWIPSVYWGKLHNPSFGGLGPVGIHKDYRGLGVGSYFMVESLKILQLEGVKEMEIDWTILVDYYKKFHFKPCRSYIHGQINNNVENES</sequence>
<dbReference type="Pfam" id="PF13508">
    <property type="entry name" value="Acetyltransf_7"/>
    <property type="match status" value="1"/>
</dbReference>
<protein>
    <submittedName>
        <fullName evidence="2">GNAT superfamily N-acetyltransferase</fullName>
    </submittedName>
</protein>
<feature type="domain" description="N-acetyltransferase" evidence="1">
    <location>
        <begin position="1"/>
        <end position="181"/>
    </location>
</feature>
<dbReference type="PANTHER" id="PTHR43617">
    <property type="entry name" value="L-AMINO ACID N-ACETYLTRANSFERASE"/>
    <property type="match status" value="1"/>
</dbReference>
<dbReference type="EMBL" id="JAUSUG010000001">
    <property type="protein sequence ID" value="MDQ0253017.1"/>
    <property type="molecule type" value="Genomic_DNA"/>
</dbReference>
<name>A0ABT9ZQL6_9BACI</name>
<keyword evidence="3" id="KW-1185">Reference proteome</keyword>
<organism evidence="2 3">
    <name type="scientific">Evansella vedderi</name>
    <dbReference type="NCBI Taxonomy" id="38282"/>
    <lineage>
        <taxon>Bacteria</taxon>
        <taxon>Bacillati</taxon>
        <taxon>Bacillota</taxon>
        <taxon>Bacilli</taxon>
        <taxon>Bacillales</taxon>
        <taxon>Bacillaceae</taxon>
        <taxon>Evansella</taxon>
    </lineage>
</organism>
<proteinExistence type="predicted"/>
<evidence type="ECO:0000313" key="3">
    <source>
        <dbReference type="Proteomes" id="UP001230005"/>
    </source>
</evidence>
<gene>
    <name evidence="2" type="ORF">J2S74_000389</name>
</gene>
<dbReference type="Pfam" id="PF00583">
    <property type="entry name" value="Acetyltransf_1"/>
    <property type="match status" value="1"/>
</dbReference>
<dbReference type="InterPro" id="IPR000182">
    <property type="entry name" value="GNAT_dom"/>
</dbReference>
<reference evidence="2 3" key="1">
    <citation type="submission" date="2023-07" db="EMBL/GenBank/DDBJ databases">
        <title>Genomic Encyclopedia of Type Strains, Phase IV (KMG-IV): sequencing the most valuable type-strain genomes for metagenomic binning, comparative biology and taxonomic classification.</title>
        <authorList>
            <person name="Goeker M."/>
        </authorList>
    </citation>
    <scope>NUCLEOTIDE SEQUENCE [LARGE SCALE GENOMIC DNA]</scope>
    <source>
        <strain evidence="2 3">DSM 9768</strain>
    </source>
</reference>
<dbReference type="InterPro" id="IPR050276">
    <property type="entry name" value="MshD_Acetyltransferase"/>
</dbReference>
<feature type="domain" description="N-acetyltransferase" evidence="1">
    <location>
        <begin position="174"/>
        <end position="325"/>
    </location>
</feature>
<dbReference type="CDD" id="cd04301">
    <property type="entry name" value="NAT_SF"/>
    <property type="match status" value="2"/>
</dbReference>
<dbReference type="PROSITE" id="PS51186">
    <property type="entry name" value="GNAT"/>
    <property type="match status" value="2"/>
</dbReference>
<dbReference type="PANTHER" id="PTHR43617:SF38">
    <property type="entry name" value="N-ACETYLTRANSFERASE DOMAIN-CONTAINING PROTEIN"/>
    <property type="match status" value="1"/>
</dbReference>
<evidence type="ECO:0000259" key="1">
    <source>
        <dbReference type="PROSITE" id="PS51186"/>
    </source>
</evidence>
<evidence type="ECO:0000313" key="2">
    <source>
        <dbReference type="EMBL" id="MDQ0253017.1"/>
    </source>
</evidence>
<dbReference type="Proteomes" id="UP001230005">
    <property type="component" value="Unassembled WGS sequence"/>
</dbReference>
<dbReference type="Gene3D" id="3.40.630.30">
    <property type="match status" value="2"/>
</dbReference>
<comment type="caution">
    <text evidence="2">The sequence shown here is derived from an EMBL/GenBank/DDBJ whole genome shotgun (WGS) entry which is preliminary data.</text>
</comment>
<dbReference type="SUPFAM" id="SSF55729">
    <property type="entry name" value="Acyl-CoA N-acyltransferases (Nat)"/>
    <property type="match status" value="2"/>
</dbReference>
<dbReference type="InterPro" id="IPR016181">
    <property type="entry name" value="Acyl_CoA_acyltransferase"/>
</dbReference>